<dbReference type="EMBL" id="MU129234">
    <property type="protein sequence ID" value="KAF9504372.1"/>
    <property type="molecule type" value="Genomic_DNA"/>
</dbReference>
<dbReference type="PANTHER" id="PTHR35871">
    <property type="entry name" value="EXPRESSED PROTEIN"/>
    <property type="match status" value="1"/>
</dbReference>
<gene>
    <name evidence="1" type="ORF">BS47DRAFT_1374400</name>
</gene>
<dbReference type="AlphaFoldDB" id="A0A9P6AEG8"/>
<organism evidence="1 2">
    <name type="scientific">Hydnum rufescens UP504</name>
    <dbReference type="NCBI Taxonomy" id="1448309"/>
    <lineage>
        <taxon>Eukaryota</taxon>
        <taxon>Fungi</taxon>
        <taxon>Dikarya</taxon>
        <taxon>Basidiomycota</taxon>
        <taxon>Agaricomycotina</taxon>
        <taxon>Agaricomycetes</taxon>
        <taxon>Cantharellales</taxon>
        <taxon>Hydnaceae</taxon>
        <taxon>Hydnum</taxon>
    </lineage>
</organism>
<evidence type="ECO:0000313" key="1">
    <source>
        <dbReference type="EMBL" id="KAF9504372.1"/>
    </source>
</evidence>
<comment type="caution">
    <text evidence="1">The sequence shown here is derived from an EMBL/GenBank/DDBJ whole genome shotgun (WGS) entry which is preliminary data.</text>
</comment>
<dbReference type="Proteomes" id="UP000886523">
    <property type="component" value="Unassembled WGS sequence"/>
</dbReference>
<evidence type="ECO:0000313" key="2">
    <source>
        <dbReference type="Proteomes" id="UP000886523"/>
    </source>
</evidence>
<name>A0A9P6AEG8_9AGAM</name>
<accession>A0A9P6AEG8</accession>
<dbReference type="OrthoDB" id="10039611at2759"/>
<sequence length="256" mass="28877">MVSDFVSANYGYLHTPDGSRKNHDGYFDNEDLKKQIIKAMEIHGRSVVGTDGKTIKEMKQMHPGKLLDGSMQSFYFSDSHKSAGQFKGMAVILQEHGIPVDELKLKAQCGKGGFKCWFTTLPTGSNPCCCWKALYDQPDFIAQKSIIQELIEAHGHGMTIYAKFHCECNFIEQIWGYAKQVYHEFPESSTEAEPERNVLAALESVPLISIRRFANCSLRFMDAYRKGLNGSQAAWANKKYHGHRVLPESLMADLEV</sequence>
<proteinExistence type="predicted"/>
<reference evidence="1" key="1">
    <citation type="journal article" date="2020" name="Nat. Commun.">
        <title>Large-scale genome sequencing of mycorrhizal fungi provides insights into the early evolution of symbiotic traits.</title>
        <authorList>
            <person name="Miyauchi S."/>
            <person name="Kiss E."/>
            <person name="Kuo A."/>
            <person name="Drula E."/>
            <person name="Kohler A."/>
            <person name="Sanchez-Garcia M."/>
            <person name="Morin E."/>
            <person name="Andreopoulos B."/>
            <person name="Barry K.W."/>
            <person name="Bonito G."/>
            <person name="Buee M."/>
            <person name="Carver A."/>
            <person name="Chen C."/>
            <person name="Cichocki N."/>
            <person name="Clum A."/>
            <person name="Culley D."/>
            <person name="Crous P.W."/>
            <person name="Fauchery L."/>
            <person name="Girlanda M."/>
            <person name="Hayes R.D."/>
            <person name="Keri Z."/>
            <person name="LaButti K."/>
            <person name="Lipzen A."/>
            <person name="Lombard V."/>
            <person name="Magnuson J."/>
            <person name="Maillard F."/>
            <person name="Murat C."/>
            <person name="Nolan M."/>
            <person name="Ohm R.A."/>
            <person name="Pangilinan J."/>
            <person name="Pereira M.F."/>
            <person name="Perotto S."/>
            <person name="Peter M."/>
            <person name="Pfister S."/>
            <person name="Riley R."/>
            <person name="Sitrit Y."/>
            <person name="Stielow J.B."/>
            <person name="Szollosi G."/>
            <person name="Zifcakova L."/>
            <person name="Stursova M."/>
            <person name="Spatafora J.W."/>
            <person name="Tedersoo L."/>
            <person name="Vaario L.M."/>
            <person name="Yamada A."/>
            <person name="Yan M."/>
            <person name="Wang P."/>
            <person name="Xu J."/>
            <person name="Bruns T."/>
            <person name="Baldrian P."/>
            <person name="Vilgalys R."/>
            <person name="Dunand C."/>
            <person name="Henrissat B."/>
            <person name="Grigoriev I.V."/>
            <person name="Hibbett D."/>
            <person name="Nagy L.G."/>
            <person name="Martin F.M."/>
        </authorList>
    </citation>
    <scope>NUCLEOTIDE SEQUENCE</scope>
    <source>
        <strain evidence="1">UP504</strain>
    </source>
</reference>
<dbReference type="PANTHER" id="PTHR35871:SF1">
    <property type="entry name" value="CXC1-LIKE CYSTEINE CLUSTER ASSOCIATED WITH KDZ TRANSPOSASES DOMAIN-CONTAINING PROTEIN"/>
    <property type="match status" value="1"/>
</dbReference>
<keyword evidence="2" id="KW-1185">Reference proteome</keyword>
<protein>
    <submittedName>
        <fullName evidence="1">Uncharacterized protein</fullName>
    </submittedName>
</protein>